<accession>A0ABN3UNQ3</accession>
<evidence type="ECO:0000259" key="1">
    <source>
        <dbReference type="Pfam" id="PF11716"/>
    </source>
</evidence>
<dbReference type="RefSeq" id="WP_344192867.1">
    <property type="nucleotide sequence ID" value="NZ_BAAARN010000001.1"/>
</dbReference>
<gene>
    <name evidence="2" type="ORF">GCM10009867_20850</name>
</gene>
<dbReference type="NCBIfam" id="TIGR03083">
    <property type="entry name" value="maleylpyruvate isomerase family mycothiol-dependent enzyme"/>
    <property type="match status" value="1"/>
</dbReference>
<dbReference type="EMBL" id="BAAARN010000001">
    <property type="protein sequence ID" value="GAA2736353.1"/>
    <property type="molecule type" value="Genomic_DNA"/>
</dbReference>
<keyword evidence="2" id="KW-0413">Isomerase</keyword>
<proteinExistence type="predicted"/>
<dbReference type="InterPro" id="IPR024344">
    <property type="entry name" value="MDMPI_metal-binding"/>
</dbReference>
<evidence type="ECO:0000313" key="3">
    <source>
        <dbReference type="Proteomes" id="UP001501326"/>
    </source>
</evidence>
<protein>
    <submittedName>
        <fullName evidence="2">Maleylpyruvate isomerase family mycothiol-dependent enzyme</fullName>
    </submittedName>
</protein>
<evidence type="ECO:0000313" key="2">
    <source>
        <dbReference type="EMBL" id="GAA2736353.1"/>
    </source>
</evidence>
<reference evidence="2 3" key="1">
    <citation type="journal article" date="2019" name="Int. J. Syst. Evol. Microbiol.">
        <title>The Global Catalogue of Microorganisms (GCM) 10K type strain sequencing project: providing services to taxonomists for standard genome sequencing and annotation.</title>
        <authorList>
            <consortium name="The Broad Institute Genomics Platform"/>
            <consortium name="The Broad Institute Genome Sequencing Center for Infectious Disease"/>
            <person name="Wu L."/>
            <person name="Ma J."/>
        </authorList>
    </citation>
    <scope>NUCLEOTIDE SEQUENCE [LARGE SCALE GENOMIC DNA]</scope>
    <source>
        <strain evidence="2 3">JCM 16378</strain>
    </source>
</reference>
<name>A0ABN3UNQ3_9MICO</name>
<organism evidence="2 3">
    <name type="scientific">Pedococcus aerophilus</name>
    <dbReference type="NCBI Taxonomy" id="436356"/>
    <lineage>
        <taxon>Bacteria</taxon>
        <taxon>Bacillati</taxon>
        <taxon>Actinomycetota</taxon>
        <taxon>Actinomycetes</taxon>
        <taxon>Micrococcales</taxon>
        <taxon>Intrasporangiaceae</taxon>
        <taxon>Pedococcus</taxon>
    </lineage>
</organism>
<comment type="caution">
    <text evidence="2">The sequence shown here is derived from an EMBL/GenBank/DDBJ whole genome shotgun (WGS) entry which is preliminary data.</text>
</comment>
<dbReference type="InterPro" id="IPR034660">
    <property type="entry name" value="DinB/YfiT-like"/>
</dbReference>
<dbReference type="Pfam" id="PF11716">
    <property type="entry name" value="MDMPI_N"/>
    <property type="match status" value="1"/>
</dbReference>
<feature type="domain" description="Mycothiol-dependent maleylpyruvate isomerase metal-binding" evidence="1">
    <location>
        <begin position="11"/>
        <end position="101"/>
    </location>
</feature>
<dbReference type="GO" id="GO:0016853">
    <property type="term" value="F:isomerase activity"/>
    <property type="evidence" value="ECO:0007669"/>
    <property type="project" value="UniProtKB-KW"/>
</dbReference>
<sequence>MEVEERWAAIEAERRSLAELLSELTPQQWDAPSLCSEWRVRDVAAHVAMTPNGPTAGTIVVGLAKARGDLWGFGRDVAREHARRPVAQIVAELDRDAAARTMPFLTNARNILMDALVHGQDIAVPLGIERTMPVPAALAGFERVWRMGWPFHARRRLRGFRLVATDGPVDVGEGVAVEGRVQDLLLLVTGRTAAAAERLHGPGVADLARTSRP</sequence>
<dbReference type="Gene3D" id="1.20.120.450">
    <property type="entry name" value="dinb family like domain"/>
    <property type="match status" value="1"/>
</dbReference>
<dbReference type="SUPFAM" id="SSF109854">
    <property type="entry name" value="DinB/YfiT-like putative metalloenzymes"/>
    <property type="match status" value="1"/>
</dbReference>
<keyword evidence="3" id="KW-1185">Reference proteome</keyword>
<dbReference type="Proteomes" id="UP001501326">
    <property type="component" value="Unassembled WGS sequence"/>
</dbReference>
<dbReference type="InterPro" id="IPR017517">
    <property type="entry name" value="Maleyloyr_isom"/>
</dbReference>